<accession>A0AAW9DSY3</accession>
<dbReference type="AlphaFoldDB" id="A0AAW9DSY3"/>
<name>A0AAW9DSY3_ACIAO</name>
<evidence type="ECO:0000313" key="3">
    <source>
        <dbReference type="Proteomes" id="UP001279553"/>
    </source>
</evidence>
<feature type="domain" description="DUF6969" evidence="1">
    <location>
        <begin position="9"/>
        <end position="184"/>
    </location>
</feature>
<organism evidence="2 3">
    <name type="scientific">Acidiphilium acidophilum</name>
    <name type="common">Thiobacillus acidophilus</name>
    <dbReference type="NCBI Taxonomy" id="76588"/>
    <lineage>
        <taxon>Bacteria</taxon>
        <taxon>Pseudomonadati</taxon>
        <taxon>Pseudomonadota</taxon>
        <taxon>Alphaproteobacteria</taxon>
        <taxon>Acetobacterales</taxon>
        <taxon>Acidocellaceae</taxon>
        <taxon>Acidiphilium</taxon>
    </lineage>
</organism>
<evidence type="ECO:0000313" key="2">
    <source>
        <dbReference type="EMBL" id="MDX5931458.1"/>
    </source>
</evidence>
<sequence>MTGQIITWASLGQSAPARVLAGTERFTEWARYPQPDAVDPDSLWRFYYHAHPRSERLHNEHGHFHIFVPASANVRSEPPPANSHLIAVSVDSKGLPLRLFTTNRWVTDEVWQTADAMIRHLKSPSLHHAEPRDVAEWLNHLIVMFGSTIEALLKARDERLSTGGILRHKSLEDRRLRIPSQRRIRIE</sequence>
<dbReference type="InterPro" id="IPR054242">
    <property type="entry name" value="DUF6969"/>
</dbReference>
<evidence type="ECO:0000259" key="1">
    <source>
        <dbReference type="Pfam" id="PF22308"/>
    </source>
</evidence>
<protein>
    <recommendedName>
        <fullName evidence="1">DUF6969 domain-containing protein</fullName>
    </recommendedName>
</protein>
<gene>
    <name evidence="2" type="ORF">SIL87_11830</name>
</gene>
<dbReference type="RefSeq" id="WP_319614372.1">
    <property type="nucleotide sequence ID" value="NZ_JAWXYB010000018.1"/>
</dbReference>
<dbReference type="Proteomes" id="UP001279553">
    <property type="component" value="Unassembled WGS sequence"/>
</dbReference>
<dbReference type="Pfam" id="PF22308">
    <property type="entry name" value="DUF6969"/>
    <property type="match status" value="1"/>
</dbReference>
<keyword evidence="3" id="KW-1185">Reference proteome</keyword>
<reference evidence="2 3" key="1">
    <citation type="submission" date="2023-11" db="EMBL/GenBank/DDBJ databases">
        <title>MicrobeMod: A computational toolkit for identifying prokaryotic methylation and restriction-modification with nanopore sequencing.</title>
        <authorList>
            <person name="Crits-Christoph A."/>
            <person name="Kang S.C."/>
            <person name="Lee H."/>
            <person name="Ostrov N."/>
        </authorList>
    </citation>
    <scope>NUCLEOTIDE SEQUENCE [LARGE SCALE GENOMIC DNA]</scope>
    <source>
        <strain evidence="2 3">DSMZ 700</strain>
    </source>
</reference>
<dbReference type="EMBL" id="JAWXYB010000018">
    <property type="protein sequence ID" value="MDX5931458.1"/>
    <property type="molecule type" value="Genomic_DNA"/>
</dbReference>
<comment type="caution">
    <text evidence="2">The sequence shown here is derived from an EMBL/GenBank/DDBJ whole genome shotgun (WGS) entry which is preliminary data.</text>
</comment>
<proteinExistence type="predicted"/>